<dbReference type="SUPFAM" id="SSF54423">
    <property type="entry name" value="DsbC/DsbG N-terminal domain-like"/>
    <property type="match status" value="1"/>
</dbReference>
<proteinExistence type="predicted"/>
<reference evidence="3 4" key="1">
    <citation type="submission" date="2022-03" db="EMBL/GenBank/DDBJ databases">
        <authorList>
            <person name="Koch H."/>
        </authorList>
    </citation>
    <scope>NUCLEOTIDE SEQUENCE [LARGE SCALE GENOMIC DNA]</scope>
    <source>
        <strain evidence="3 4">G1</strain>
    </source>
</reference>
<name>A0ABM9D6W0_9BACT</name>
<dbReference type="Pfam" id="PF10411">
    <property type="entry name" value="DsbC_N"/>
    <property type="match status" value="1"/>
</dbReference>
<dbReference type="EMBL" id="OW150024">
    <property type="protein sequence ID" value="CAH2030124.1"/>
    <property type="molecule type" value="Genomic_DNA"/>
</dbReference>
<dbReference type="Gene3D" id="3.10.450.70">
    <property type="entry name" value="Disulphide bond isomerase, DsbC/G, N-terminal"/>
    <property type="match status" value="1"/>
</dbReference>
<keyword evidence="4" id="KW-1185">Reference proteome</keyword>
<accession>A0ABM9D6W0</accession>
<gene>
    <name evidence="3" type="ORF">GEAMG1_0302</name>
</gene>
<organism evidence="3 4">
    <name type="scientific">Trichlorobacter ammonificans</name>
    <dbReference type="NCBI Taxonomy" id="2916410"/>
    <lineage>
        <taxon>Bacteria</taxon>
        <taxon>Pseudomonadati</taxon>
        <taxon>Thermodesulfobacteriota</taxon>
        <taxon>Desulfuromonadia</taxon>
        <taxon>Geobacterales</taxon>
        <taxon>Geobacteraceae</taxon>
        <taxon>Trichlorobacter</taxon>
    </lineage>
</organism>
<feature type="chain" id="PRO_5045510805" description="Disulphide bond isomerase DsbC/G N-terminal domain-containing protein" evidence="1">
    <location>
        <begin position="26"/>
        <end position="120"/>
    </location>
</feature>
<feature type="signal peptide" evidence="1">
    <location>
        <begin position="1"/>
        <end position="25"/>
    </location>
</feature>
<feature type="domain" description="Disulphide bond isomerase DsbC/G N-terminal" evidence="2">
    <location>
        <begin position="51"/>
        <end position="106"/>
    </location>
</feature>
<keyword evidence="1" id="KW-0732">Signal</keyword>
<protein>
    <recommendedName>
        <fullName evidence="2">Disulphide bond isomerase DsbC/G N-terminal domain-containing protein</fullName>
    </recommendedName>
</protein>
<dbReference type="InterPro" id="IPR009094">
    <property type="entry name" value="DiS-bond_isomerase_DsbC/G_N_sf"/>
</dbReference>
<dbReference type="RefSeq" id="WP_305731086.1">
    <property type="nucleotide sequence ID" value="NZ_OW150024.1"/>
</dbReference>
<evidence type="ECO:0000259" key="2">
    <source>
        <dbReference type="Pfam" id="PF10411"/>
    </source>
</evidence>
<evidence type="ECO:0000313" key="4">
    <source>
        <dbReference type="Proteomes" id="UP001295463"/>
    </source>
</evidence>
<dbReference type="InterPro" id="IPR018950">
    <property type="entry name" value="DiS-bond_isomerase_DsbC/G_N"/>
</dbReference>
<evidence type="ECO:0000313" key="3">
    <source>
        <dbReference type="EMBL" id="CAH2030124.1"/>
    </source>
</evidence>
<sequence length="120" mass="12665">MPGSLPDRFRLFLPALLVVATAALASPPPAGAQRVPAGHDCTTCHTLSSQEAAALIKPLNLTVKTVRHSPVAGLFEVVAERDGREGIIYVDYAKKLLMQGVIVDAGQLRPTVPPETSTTP</sequence>
<dbReference type="Proteomes" id="UP001295463">
    <property type="component" value="Chromosome"/>
</dbReference>
<evidence type="ECO:0000256" key="1">
    <source>
        <dbReference type="SAM" id="SignalP"/>
    </source>
</evidence>